<sequence>MKQRGAVLSCAVRITPFPQITVIDDDDNDDDDDDDDDDDEDDDDVNAQTISVGSGIPSKQSYAMRNVNYRQRKQPLKFSKRKGNQKMLDVRPQDPRYAHIPNTKYRLITNA</sequence>
<keyword evidence="3" id="KW-1185">Reference proteome</keyword>
<feature type="region of interest" description="Disordered" evidence="1">
    <location>
        <begin position="19"/>
        <end position="97"/>
    </location>
</feature>
<proteinExistence type="predicted"/>
<name>A0AAE1AGB7_9GAST</name>
<organism evidence="2 3">
    <name type="scientific">Elysia crispata</name>
    <name type="common">lettuce slug</name>
    <dbReference type="NCBI Taxonomy" id="231223"/>
    <lineage>
        <taxon>Eukaryota</taxon>
        <taxon>Metazoa</taxon>
        <taxon>Spiralia</taxon>
        <taxon>Lophotrochozoa</taxon>
        <taxon>Mollusca</taxon>
        <taxon>Gastropoda</taxon>
        <taxon>Heterobranchia</taxon>
        <taxon>Euthyneura</taxon>
        <taxon>Panpulmonata</taxon>
        <taxon>Sacoglossa</taxon>
        <taxon>Placobranchoidea</taxon>
        <taxon>Plakobranchidae</taxon>
        <taxon>Elysia</taxon>
    </lineage>
</organism>
<dbReference type="AlphaFoldDB" id="A0AAE1AGB7"/>
<feature type="compositionally biased region" description="Polar residues" evidence="1">
    <location>
        <begin position="46"/>
        <end position="63"/>
    </location>
</feature>
<evidence type="ECO:0000256" key="1">
    <source>
        <dbReference type="SAM" id="MobiDB-lite"/>
    </source>
</evidence>
<dbReference type="EMBL" id="JAWDGP010001872">
    <property type="protein sequence ID" value="KAK3787310.1"/>
    <property type="molecule type" value="Genomic_DNA"/>
</dbReference>
<gene>
    <name evidence="2" type="ORF">RRG08_056031</name>
</gene>
<feature type="compositionally biased region" description="Basic residues" evidence="1">
    <location>
        <begin position="70"/>
        <end position="84"/>
    </location>
</feature>
<feature type="compositionally biased region" description="Basic and acidic residues" evidence="1">
    <location>
        <begin position="88"/>
        <end position="97"/>
    </location>
</feature>
<comment type="caution">
    <text evidence="2">The sequence shown here is derived from an EMBL/GenBank/DDBJ whole genome shotgun (WGS) entry which is preliminary data.</text>
</comment>
<evidence type="ECO:0000313" key="2">
    <source>
        <dbReference type="EMBL" id="KAK3787310.1"/>
    </source>
</evidence>
<protein>
    <submittedName>
        <fullName evidence="2">Uncharacterized protein</fullName>
    </submittedName>
</protein>
<feature type="compositionally biased region" description="Acidic residues" evidence="1">
    <location>
        <begin position="23"/>
        <end position="45"/>
    </location>
</feature>
<dbReference type="Proteomes" id="UP001283361">
    <property type="component" value="Unassembled WGS sequence"/>
</dbReference>
<accession>A0AAE1AGB7</accession>
<evidence type="ECO:0000313" key="3">
    <source>
        <dbReference type="Proteomes" id="UP001283361"/>
    </source>
</evidence>
<reference evidence="2" key="1">
    <citation type="journal article" date="2023" name="G3 (Bethesda)">
        <title>A reference genome for the long-term kleptoplast-retaining sea slug Elysia crispata morphotype clarki.</title>
        <authorList>
            <person name="Eastman K.E."/>
            <person name="Pendleton A.L."/>
            <person name="Shaikh M.A."/>
            <person name="Suttiyut T."/>
            <person name="Ogas R."/>
            <person name="Tomko P."/>
            <person name="Gavelis G."/>
            <person name="Widhalm J.R."/>
            <person name="Wisecaver J.H."/>
        </authorList>
    </citation>
    <scope>NUCLEOTIDE SEQUENCE</scope>
    <source>
        <strain evidence="2">ECLA1</strain>
    </source>
</reference>